<dbReference type="Gene3D" id="6.10.250.860">
    <property type="match status" value="1"/>
</dbReference>
<dbReference type="InterPro" id="IPR039745">
    <property type="entry name" value="Vps54"/>
</dbReference>
<evidence type="ECO:0000256" key="3">
    <source>
        <dbReference type="ARBA" id="ARBA00022448"/>
    </source>
</evidence>
<evidence type="ECO:0000313" key="10">
    <source>
        <dbReference type="Proteomes" id="UP001498398"/>
    </source>
</evidence>
<name>A0ABR1JYC2_9AGAR</name>
<feature type="compositionally biased region" description="Low complexity" evidence="7">
    <location>
        <begin position="1165"/>
        <end position="1175"/>
    </location>
</feature>
<keyword evidence="6" id="KW-0175">Coiled coil</keyword>
<evidence type="ECO:0000256" key="5">
    <source>
        <dbReference type="ARBA" id="ARBA00023034"/>
    </source>
</evidence>
<feature type="region of interest" description="Disordered" evidence="7">
    <location>
        <begin position="1034"/>
        <end position="1268"/>
    </location>
</feature>
<feature type="compositionally biased region" description="Polar residues" evidence="7">
    <location>
        <begin position="1"/>
        <end position="13"/>
    </location>
</feature>
<evidence type="ECO:0000259" key="8">
    <source>
        <dbReference type="Pfam" id="PF07928"/>
    </source>
</evidence>
<gene>
    <name evidence="9" type="ORF">VKT23_004403</name>
</gene>
<feature type="compositionally biased region" description="Basic and acidic residues" evidence="7">
    <location>
        <begin position="1258"/>
        <end position="1268"/>
    </location>
</feature>
<evidence type="ECO:0000256" key="1">
    <source>
        <dbReference type="ARBA" id="ARBA00004601"/>
    </source>
</evidence>
<dbReference type="PANTHER" id="PTHR12965">
    <property type="entry name" value="VACUOLAR PROTEIN SORTING 54"/>
    <property type="match status" value="1"/>
</dbReference>
<feature type="compositionally biased region" description="Low complexity" evidence="7">
    <location>
        <begin position="1229"/>
        <end position="1244"/>
    </location>
</feature>
<evidence type="ECO:0000256" key="6">
    <source>
        <dbReference type="ARBA" id="ARBA00023054"/>
    </source>
</evidence>
<dbReference type="InterPro" id="IPR012501">
    <property type="entry name" value="Vps54_C"/>
</dbReference>
<keyword evidence="3" id="KW-0813">Transport</keyword>
<keyword evidence="4" id="KW-0653">Protein transport</keyword>
<dbReference type="Proteomes" id="UP001498398">
    <property type="component" value="Unassembled WGS sequence"/>
</dbReference>
<feature type="region of interest" description="Disordered" evidence="7">
    <location>
        <begin position="985"/>
        <end position="1014"/>
    </location>
</feature>
<evidence type="ECO:0000256" key="7">
    <source>
        <dbReference type="SAM" id="MobiDB-lite"/>
    </source>
</evidence>
<evidence type="ECO:0000256" key="4">
    <source>
        <dbReference type="ARBA" id="ARBA00022927"/>
    </source>
</evidence>
<feature type="region of interest" description="Disordered" evidence="7">
    <location>
        <begin position="136"/>
        <end position="166"/>
    </location>
</feature>
<keyword evidence="10" id="KW-1185">Reference proteome</keyword>
<evidence type="ECO:0000256" key="2">
    <source>
        <dbReference type="ARBA" id="ARBA00009150"/>
    </source>
</evidence>
<comment type="similarity">
    <text evidence="2">Belongs to the VPS54 family.</text>
</comment>
<feature type="domain" description="Vacuolar protein sorting-associated protein 54 C-terminal" evidence="8">
    <location>
        <begin position="740"/>
        <end position="870"/>
    </location>
</feature>
<feature type="compositionally biased region" description="Low complexity" evidence="7">
    <location>
        <begin position="1074"/>
        <end position="1085"/>
    </location>
</feature>
<feature type="compositionally biased region" description="Polar residues" evidence="7">
    <location>
        <begin position="1205"/>
        <end position="1215"/>
    </location>
</feature>
<dbReference type="PANTHER" id="PTHR12965:SF0">
    <property type="entry name" value="VACUOLAR PROTEIN SORTING-ASSOCIATED PROTEIN 54"/>
    <property type="match status" value="1"/>
</dbReference>
<keyword evidence="5" id="KW-0333">Golgi apparatus</keyword>
<feature type="compositionally biased region" description="Low complexity" evidence="7">
    <location>
        <begin position="714"/>
        <end position="730"/>
    </location>
</feature>
<proteinExistence type="inferred from homology"/>
<reference evidence="9 10" key="1">
    <citation type="submission" date="2024-01" db="EMBL/GenBank/DDBJ databases">
        <title>A draft genome for the cacao thread blight pathogen Marasmiellus scandens.</title>
        <authorList>
            <person name="Baruah I.K."/>
            <person name="Leung J."/>
            <person name="Bukari Y."/>
            <person name="Amoako-Attah I."/>
            <person name="Meinhardt L.W."/>
            <person name="Bailey B.A."/>
            <person name="Cohen S.P."/>
        </authorList>
    </citation>
    <scope>NUCLEOTIDE SEQUENCE [LARGE SCALE GENOMIC DNA]</scope>
    <source>
        <strain evidence="9 10">GH-19</strain>
    </source>
</reference>
<sequence>MSELDSNPSTSRPGSPISALPNQTQYRFNWERKGPESVSGTTTGPNDYFANAPPRLAHLFGGSSASLSLPTLPSEWSSASHGFHAISTVLNNPHRKQAPPKAHSALPAVPPADLPRVRRKDFDPYLRAIATDWEKLQQQASSSSSSRSSDAELELPPPPSAPLDQVPQVFFKPDFDLADPATFTEVTETDQADSNEDPTALAHALPLLEKFSHYADTIEMHLAHEIALRSHSFFAALTNLNLLQSESTQCLSQISRLRGMLEEVDTGVAKRGLEIVKLEKKLVNLRALEGNVEGVKDVVGITSRGREHVIGKSYNEALGVVQRLEGMWEPLSMPERSQPNESIPEEDETEDPPSHHRLSVPLSSLRAFSALPDHLRSLTLEIATALSDELVDALREDLLRRIDEGNKSQNSQKFKDRLAPLFEGLLQTKGLKEATLSWREVVLSEIRGIIKRHFSEFEVDEDGARTPNEDDKPGLGAHLRSLSHPEFMKNLRSIYQSYLNAASGLQAQTAIVIEVVESVEKLRIVSSLSPSTTKPSTSTTSTPLNLVHTELQDTLTSSIELAHVLLSSLISSRSPSHVTLPLPSFVEIFATTWDFVIASEVICKKMIVALRGGVVTQARAWLKTFHENKMGESAKGVESEVWMPQEVNRGPWSNDNTEMEPQRAVNVIVASAMGDPIELGTAWLQKVKEKEETVNGSDSSSTQPQTNGKDSFGVPSPTVASSKSSSSLPTKSKHLMVEGQPFFTVKATSSALLLLLDYLRIPVCLGLLTTDAMQRVIEFLKAFNSRTCQVVLGAGAMRSAGLKNITAKHLALASQSLSIMIALIPYVREAFRRHLNPKQAVMLVEFDKLKRDYQEHQHEIHAKLIAIMGDLLNKHIKSLQTVDWDVPKPGGGVNDYIELLVKETITLHKVLSRYLSTAVVEDVMSQVFAAINHRLSEAYGKIDLPHNEAKMRLLADAKYLHQKLSALKGVGPNSMLETVVLEKGVAKPPAPPTPSRNNTVASPPPSAASNTSTNQRLKGLLSGRSLTFDKVLPTPLSARSVTPPPPPSTTVPKTASPLSGAKTNGTVTNVVPRASNEANGASAGSVVRKNNGNASPLPPLPVDKERPSLSRSSSSGFKQVEMSPGSESPENSSRKGTVEKALPPTSDPASNESNSSVTRENITVDSTPSDSQSQQKDQEDFELSRPSAAEPESTAVVESDAAINSGLTESPTASTADLPHHHPPPASGSEVPVASESAPAVSVSNGSDSIRPTIEVTDQSHESDQPAN</sequence>
<feature type="region of interest" description="Disordered" evidence="7">
    <location>
        <begin position="332"/>
        <end position="358"/>
    </location>
</feature>
<feature type="compositionally biased region" description="Polar residues" evidence="7">
    <location>
        <begin position="694"/>
        <end position="709"/>
    </location>
</feature>
<feature type="region of interest" description="Disordered" evidence="7">
    <location>
        <begin position="1"/>
        <end position="49"/>
    </location>
</feature>
<dbReference type="EMBL" id="JBANRG010000004">
    <property type="protein sequence ID" value="KAK7467346.1"/>
    <property type="molecule type" value="Genomic_DNA"/>
</dbReference>
<feature type="compositionally biased region" description="Polar residues" evidence="7">
    <location>
        <begin position="1147"/>
        <end position="1164"/>
    </location>
</feature>
<dbReference type="Pfam" id="PF07928">
    <property type="entry name" value="Vps54"/>
    <property type="match status" value="1"/>
</dbReference>
<comment type="subcellular location">
    <subcellularLocation>
        <location evidence="1">Golgi apparatus</location>
        <location evidence="1">trans-Golgi network</location>
    </subcellularLocation>
</comment>
<accession>A0ABR1JYC2</accession>
<protein>
    <recommendedName>
        <fullName evidence="8">Vacuolar protein sorting-associated protein 54 C-terminal domain-containing protein</fullName>
    </recommendedName>
</protein>
<evidence type="ECO:0000313" key="9">
    <source>
        <dbReference type="EMBL" id="KAK7467346.1"/>
    </source>
</evidence>
<feature type="compositionally biased region" description="Low complexity" evidence="7">
    <location>
        <begin position="997"/>
        <end position="1014"/>
    </location>
</feature>
<comment type="caution">
    <text evidence="9">The sequence shown here is derived from an EMBL/GenBank/DDBJ whole genome shotgun (WGS) entry which is preliminary data.</text>
</comment>
<organism evidence="9 10">
    <name type="scientific">Marasmiellus scandens</name>
    <dbReference type="NCBI Taxonomy" id="2682957"/>
    <lineage>
        <taxon>Eukaryota</taxon>
        <taxon>Fungi</taxon>
        <taxon>Dikarya</taxon>
        <taxon>Basidiomycota</taxon>
        <taxon>Agaricomycotina</taxon>
        <taxon>Agaricomycetes</taxon>
        <taxon>Agaricomycetidae</taxon>
        <taxon>Agaricales</taxon>
        <taxon>Marasmiineae</taxon>
        <taxon>Omphalotaceae</taxon>
        <taxon>Marasmiellus</taxon>
    </lineage>
</organism>
<feature type="region of interest" description="Disordered" evidence="7">
    <location>
        <begin position="690"/>
        <end position="730"/>
    </location>
</feature>